<gene>
    <name evidence="1" type="ORF">CP97_07940</name>
</gene>
<proteinExistence type="predicted"/>
<dbReference type="Gene3D" id="3.40.50.300">
    <property type="entry name" value="P-loop containing nucleotide triphosphate hydrolases"/>
    <property type="match status" value="1"/>
</dbReference>
<dbReference type="RefSeq" id="WP_048885487.1">
    <property type="nucleotide sequence ID" value="NZ_CP011310.1"/>
</dbReference>
<evidence type="ECO:0000313" key="1">
    <source>
        <dbReference type="EMBL" id="AKQ41973.1"/>
    </source>
</evidence>
<dbReference type="InterPro" id="IPR027417">
    <property type="entry name" value="P-loop_NTPase"/>
</dbReference>
<keyword evidence="2" id="KW-1185">Reference proteome</keyword>
<organism evidence="1 2">
    <name type="scientific">Aurantiacibacter atlanticus</name>
    <dbReference type="NCBI Taxonomy" id="1648404"/>
    <lineage>
        <taxon>Bacteria</taxon>
        <taxon>Pseudomonadati</taxon>
        <taxon>Pseudomonadota</taxon>
        <taxon>Alphaproteobacteria</taxon>
        <taxon>Sphingomonadales</taxon>
        <taxon>Erythrobacteraceae</taxon>
        <taxon>Aurantiacibacter</taxon>
    </lineage>
</organism>
<reference evidence="1 2" key="1">
    <citation type="journal article" date="2015" name="Int. J. Syst. Evol. Microbiol.">
        <title>Erythrobacter atlanticus sp. nov., a bacterium from ocean sediment able to degrade polycyclic aromatic hydrocarbons.</title>
        <authorList>
            <person name="Zhuang L."/>
            <person name="Liu Y."/>
            <person name="Wang L."/>
            <person name="Wang W."/>
            <person name="Shao Z."/>
        </authorList>
    </citation>
    <scope>NUCLEOTIDE SEQUENCE [LARGE SCALE GENOMIC DNA]</scope>
    <source>
        <strain evidence="2">s21-N3</strain>
    </source>
</reference>
<protein>
    <recommendedName>
        <fullName evidence="3">HPr kinase</fullName>
    </recommendedName>
</protein>
<accession>A0A0H4VXV4</accession>
<dbReference type="STRING" id="1648404.CP97_07940"/>
<dbReference type="OrthoDB" id="3213869at2"/>
<name>A0A0H4VXV4_9SPHN</name>
<dbReference type="Proteomes" id="UP000059113">
    <property type="component" value="Chromosome"/>
</dbReference>
<evidence type="ECO:0008006" key="3">
    <source>
        <dbReference type="Google" id="ProtNLM"/>
    </source>
</evidence>
<reference evidence="2" key="2">
    <citation type="submission" date="2015-04" db="EMBL/GenBank/DDBJ databases">
        <title>The complete genome sequence of Erythrobacter sp. s21-N3.</title>
        <authorList>
            <person name="Zhuang L."/>
            <person name="Liu Y."/>
            <person name="Shao Z."/>
        </authorList>
    </citation>
    <scope>NUCLEOTIDE SEQUENCE [LARGE SCALE GENOMIC DNA]</scope>
    <source>
        <strain evidence="2">s21-N3</strain>
    </source>
</reference>
<dbReference type="AlphaFoldDB" id="A0A0H4VXV4"/>
<dbReference type="PATRIC" id="fig|1648404.4.peg.1653"/>
<evidence type="ECO:0000313" key="2">
    <source>
        <dbReference type="Proteomes" id="UP000059113"/>
    </source>
</evidence>
<dbReference type="SUPFAM" id="SSF53795">
    <property type="entry name" value="PEP carboxykinase-like"/>
    <property type="match status" value="1"/>
</dbReference>
<dbReference type="KEGG" id="ery:CP97_07940"/>
<dbReference type="EMBL" id="CP011310">
    <property type="protein sequence ID" value="AKQ41973.1"/>
    <property type="molecule type" value="Genomic_DNA"/>
</dbReference>
<sequence>MADFLPHDDELTALQSALPLIGLSESAAFTAFDGKPIVFSEASQLILQPNSSAAAILALLDTPIPFTTLCDEISPSLAGGRPELERLLCEWSSTGMIDVFEDRQAPPSMPAATANLPLIDASITLRAYDADSDWFDSYRHLHQTLTPKIVAKAWAWGDLGIAKLPDRPARLVPRKLLAASFRFSIVEAALDLSTGIAFHCACLVVANRAILLMGPPGAGKSTLAMFASQHGLRLGGDDIALFNTQSGEVMPMALPLTLKRGSWPMIDGTTWDELHPKPELRQDGEIVYYLPLQDPQHAKPMKISALIQLDRSGASAHLSPWSKIDCLRHLCSEAKSHSGKASASDVAAMITTVERAETLRLSYREAAEAGQLLGQQFAT</sequence>